<dbReference type="EMBL" id="JBHTKL010000001">
    <property type="protein sequence ID" value="MFD1018681.1"/>
    <property type="molecule type" value="Genomic_DNA"/>
</dbReference>
<gene>
    <name evidence="2" type="ORF">ACFQ2J_05635</name>
</gene>
<feature type="domain" description="HTH cro/C1-type" evidence="1">
    <location>
        <begin position="19"/>
        <end position="65"/>
    </location>
</feature>
<dbReference type="RefSeq" id="WP_386057369.1">
    <property type="nucleotide sequence ID" value="NZ_JBHTKL010000001.1"/>
</dbReference>
<dbReference type="Pfam" id="PF13443">
    <property type="entry name" value="HTH_26"/>
    <property type="match status" value="1"/>
</dbReference>
<comment type="caution">
    <text evidence="2">The sequence shown here is derived from an EMBL/GenBank/DDBJ whole genome shotgun (WGS) entry which is preliminary data.</text>
</comment>
<dbReference type="SUPFAM" id="SSF47413">
    <property type="entry name" value="lambda repressor-like DNA-binding domains"/>
    <property type="match status" value="1"/>
</dbReference>
<evidence type="ECO:0000313" key="3">
    <source>
        <dbReference type="Proteomes" id="UP001596990"/>
    </source>
</evidence>
<accession>A0ABW3L000</accession>
<dbReference type="Gene3D" id="1.10.260.40">
    <property type="entry name" value="lambda repressor-like DNA-binding domains"/>
    <property type="match status" value="1"/>
</dbReference>
<name>A0ABW3L000_9BACI</name>
<protein>
    <submittedName>
        <fullName evidence="2">Helix-turn-helix domain-containing protein</fullName>
    </submittedName>
</protein>
<dbReference type="InterPro" id="IPR010982">
    <property type="entry name" value="Lambda_DNA-bd_dom_sf"/>
</dbReference>
<reference evidence="3" key="1">
    <citation type="journal article" date="2019" name="Int. J. Syst. Evol. Microbiol.">
        <title>The Global Catalogue of Microorganisms (GCM) 10K type strain sequencing project: providing services to taxonomists for standard genome sequencing and annotation.</title>
        <authorList>
            <consortium name="The Broad Institute Genomics Platform"/>
            <consortium name="The Broad Institute Genome Sequencing Center for Infectious Disease"/>
            <person name="Wu L."/>
            <person name="Ma J."/>
        </authorList>
    </citation>
    <scope>NUCLEOTIDE SEQUENCE [LARGE SCALE GENOMIC DNA]</scope>
    <source>
        <strain evidence="3">CCUG 56607</strain>
    </source>
</reference>
<evidence type="ECO:0000259" key="1">
    <source>
        <dbReference type="PROSITE" id="PS50943"/>
    </source>
</evidence>
<dbReference type="Proteomes" id="UP001596990">
    <property type="component" value="Unassembled WGS sequence"/>
</dbReference>
<keyword evidence="3" id="KW-1185">Reference proteome</keyword>
<evidence type="ECO:0000313" key="2">
    <source>
        <dbReference type="EMBL" id="MFD1018681.1"/>
    </source>
</evidence>
<proteinExistence type="predicted"/>
<dbReference type="InterPro" id="IPR001387">
    <property type="entry name" value="Cro/C1-type_HTH"/>
</dbReference>
<organism evidence="2 3">
    <name type="scientific">Thalassobacillus hwangdonensis</name>
    <dbReference type="NCBI Taxonomy" id="546108"/>
    <lineage>
        <taxon>Bacteria</taxon>
        <taxon>Bacillati</taxon>
        <taxon>Bacillota</taxon>
        <taxon>Bacilli</taxon>
        <taxon>Bacillales</taxon>
        <taxon>Bacillaceae</taxon>
        <taxon>Thalassobacillus</taxon>
    </lineage>
</organism>
<dbReference type="PROSITE" id="PS50943">
    <property type="entry name" value="HTH_CROC1"/>
    <property type="match status" value="1"/>
</dbReference>
<sequence>MERKIVLKLKQHIDNFPGTQKDFAQKVGLREATVSQLVNNKYDRIQLTHILTLMDAIGTKDFNDIFEIKSVD</sequence>